<keyword evidence="5 9" id="KW-0812">Transmembrane</keyword>
<comment type="caution">
    <text evidence="10">The sequence shown here is derived from an EMBL/GenBank/DDBJ whole genome shotgun (WGS) entry which is preliminary data.</text>
</comment>
<keyword evidence="4" id="KW-0934">Plastid</keyword>
<keyword evidence="6 9" id="KW-1133">Transmembrane helix</keyword>
<evidence type="ECO:0000313" key="10">
    <source>
        <dbReference type="EMBL" id="KAJ8769463.1"/>
    </source>
</evidence>
<feature type="transmembrane region" description="Helical" evidence="9">
    <location>
        <begin position="42"/>
        <end position="60"/>
    </location>
</feature>
<dbReference type="Pfam" id="PF00504">
    <property type="entry name" value="Chloroa_b-bind"/>
    <property type="match status" value="1"/>
</dbReference>
<evidence type="ECO:0000256" key="3">
    <source>
        <dbReference type="ARBA" id="ARBA00022528"/>
    </source>
</evidence>
<evidence type="ECO:0000256" key="7">
    <source>
        <dbReference type="ARBA" id="ARBA00023078"/>
    </source>
</evidence>
<dbReference type="Proteomes" id="UP001159364">
    <property type="component" value="Linkage Group LG03"/>
</dbReference>
<evidence type="ECO:0000256" key="6">
    <source>
        <dbReference type="ARBA" id="ARBA00022989"/>
    </source>
</evidence>
<dbReference type="AlphaFoldDB" id="A0AAV8TTF2"/>
<dbReference type="GO" id="GO:0016020">
    <property type="term" value="C:membrane"/>
    <property type="evidence" value="ECO:0007669"/>
    <property type="project" value="UniProtKB-SubCell"/>
</dbReference>
<proteinExistence type="predicted"/>
<dbReference type="GO" id="GO:0009507">
    <property type="term" value="C:chloroplast"/>
    <property type="evidence" value="ECO:0007669"/>
    <property type="project" value="UniProtKB-SubCell"/>
</dbReference>
<evidence type="ECO:0000313" key="11">
    <source>
        <dbReference type="Proteomes" id="UP001159364"/>
    </source>
</evidence>
<evidence type="ECO:0000256" key="2">
    <source>
        <dbReference type="ARBA" id="ARBA00004370"/>
    </source>
</evidence>
<evidence type="ECO:0000256" key="1">
    <source>
        <dbReference type="ARBA" id="ARBA00004229"/>
    </source>
</evidence>
<dbReference type="Gene3D" id="1.10.3460.10">
    <property type="entry name" value="Chlorophyll a/b binding protein domain"/>
    <property type="match status" value="1"/>
</dbReference>
<keyword evidence="3" id="KW-0150">Chloroplast</keyword>
<reference evidence="10 11" key="1">
    <citation type="submission" date="2021-09" db="EMBL/GenBank/DDBJ databases">
        <title>Genomic insights and catalytic innovation underlie evolution of tropane alkaloids biosynthesis.</title>
        <authorList>
            <person name="Wang Y.-J."/>
            <person name="Tian T."/>
            <person name="Huang J.-P."/>
            <person name="Huang S.-X."/>
        </authorList>
    </citation>
    <scope>NUCLEOTIDE SEQUENCE [LARGE SCALE GENOMIC DNA]</scope>
    <source>
        <strain evidence="10">KIB-2018</strain>
        <tissue evidence="10">Leaf</tissue>
    </source>
</reference>
<keyword evidence="11" id="KW-1185">Reference proteome</keyword>
<comment type="subcellular location">
    <subcellularLocation>
        <location evidence="2">Membrane</location>
    </subcellularLocation>
    <subcellularLocation>
        <location evidence="1">Plastid</location>
        <location evidence="1">Chloroplast</location>
    </subcellularLocation>
</comment>
<sequence length="105" mass="11988">MWLVTVGVPVGLTEVKFTPFQPYAKVFGLQRFRECKIIHGRWAMFGVFGVIVVEALIGIACKTQERYSLYVELVEGSSYLDQPLPFSLTTLIWIELIIIGYIEFP</sequence>
<protein>
    <recommendedName>
        <fullName evidence="12">Chlorophyll a-b binding protein, chloroplastic</fullName>
    </recommendedName>
</protein>
<gene>
    <name evidence="10" type="ORF">K2173_002953</name>
</gene>
<accession>A0AAV8TTF2</accession>
<keyword evidence="7" id="KW-0793">Thylakoid</keyword>
<dbReference type="InterPro" id="IPR022796">
    <property type="entry name" value="Chloroa_b-bind"/>
</dbReference>
<dbReference type="SUPFAM" id="SSF103511">
    <property type="entry name" value="Chlorophyll a-b binding protein"/>
    <property type="match status" value="1"/>
</dbReference>
<evidence type="ECO:0000256" key="8">
    <source>
        <dbReference type="ARBA" id="ARBA00023136"/>
    </source>
</evidence>
<evidence type="ECO:0000256" key="5">
    <source>
        <dbReference type="ARBA" id="ARBA00022692"/>
    </source>
</evidence>
<keyword evidence="8 9" id="KW-0472">Membrane</keyword>
<evidence type="ECO:0000256" key="9">
    <source>
        <dbReference type="SAM" id="Phobius"/>
    </source>
</evidence>
<evidence type="ECO:0008006" key="12">
    <source>
        <dbReference type="Google" id="ProtNLM"/>
    </source>
</evidence>
<organism evidence="10 11">
    <name type="scientific">Erythroxylum novogranatense</name>
    <dbReference type="NCBI Taxonomy" id="1862640"/>
    <lineage>
        <taxon>Eukaryota</taxon>
        <taxon>Viridiplantae</taxon>
        <taxon>Streptophyta</taxon>
        <taxon>Embryophyta</taxon>
        <taxon>Tracheophyta</taxon>
        <taxon>Spermatophyta</taxon>
        <taxon>Magnoliopsida</taxon>
        <taxon>eudicotyledons</taxon>
        <taxon>Gunneridae</taxon>
        <taxon>Pentapetalae</taxon>
        <taxon>rosids</taxon>
        <taxon>fabids</taxon>
        <taxon>Malpighiales</taxon>
        <taxon>Erythroxylaceae</taxon>
        <taxon>Erythroxylum</taxon>
    </lineage>
</organism>
<name>A0AAV8TTF2_9ROSI</name>
<evidence type="ECO:0000256" key="4">
    <source>
        <dbReference type="ARBA" id="ARBA00022640"/>
    </source>
</evidence>
<dbReference type="EMBL" id="JAIWQS010000003">
    <property type="protein sequence ID" value="KAJ8769463.1"/>
    <property type="molecule type" value="Genomic_DNA"/>
</dbReference>